<sequence>MTSLGAATIPAYVERALSRRTHSLLGDLEANHSKEVFEIPHPRWPELYGKTSEEIANIKNKAVRGFYEKQNETLLKFKEVDELLSGELVHHVLHSFENPSESTRLLSSDNSISKRERDKERIVQLAINLNFALNAVLLAGKGIAVLLSGSVSIWASFVDSFMDFLSTVIVIWTTYVITSSKNKGDQGRKKYPTGKQRMEPLGVVIFSVFMIAMFLQVGVEGIKRLVSGANEEFALDRTTIIIMAVTIVTKTVAWQLSAHIKSNGVQALAQDNKNDVFFTTFSVIFPGVASITNLPWLDPLGGIVLSLYIIIEWTETLMINFRQLSGRAADPDEYRRMLYLITRFTTPKVSYLEVYHAGTELVCEADVQFPKETSFEEVHNVAEAIQVALECLEDVNRAYIHADFTVLNPASHVRRMS</sequence>
<feature type="transmembrane region" description="Helical" evidence="6">
    <location>
        <begin position="276"/>
        <end position="297"/>
    </location>
</feature>
<feature type="transmembrane region" description="Helical" evidence="6">
    <location>
        <begin position="125"/>
        <end position="147"/>
    </location>
</feature>
<dbReference type="InterPro" id="IPR036837">
    <property type="entry name" value="Cation_efflux_CTD_sf"/>
</dbReference>
<feature type="transmembrane region" description="Helical" evidence="6">
    <location>
        <begin position="153"/>
        <end position="177"/>
    </location>
</feature>
<reference evidence="8" key="1">
    <citation type="submission" date="2021-01" db="EMBL/GenBank/DDBJ databases">
        <authorList>
            <person name="Kaushik A."/>
        </authorList>
    </citation>
    <scope>NUCLEOTIDE SEQUENCE</scope>
    <source>
        <strain evidence="8">AG5</strain>
    </source>
</reference>
<dbReference type="GO" id="GO:0030003">
    <property type="term" value="P:intracellular monoatomic cation homeostasis"/>
    <property type="evidence" value="ECO:0007669"/>
    <property type="project" value="UniProtKB-ARBA"/>
</dbReference>
<evidence type="ECO:0000313" key="9">
    <source>
        <dbReference type="Proteomes" id="UP000663827"/>
    </source>
</evidence>
<dbReference type="GO" id="GO:0016020">
    <property type="term" value="C:membrane"/>
    <property type="evidence" value="ECO:0007669"/>
    <property type="project" value="UniProtKB-SubCell"/>
</dbReference>
<evidence type="ECO:0000256" key="5">
    <source>
        <dbReference type="ARBA" id="ARBA00023136"/>
    </source>
</evidence>
<comment type="subcellular location">
    <subcellularLocation>
        <location evidence="1">Membrane</location>
        <topology evidence="1">Multi-pass membrane protein</topology>
    </subcellularLocation>
</comment>
<dbReference type="InterPro" id="IPR002524">
    <property type="entry name" value="Cation_efflux"/>
</dbReference>
<dbReference type="InterPro" id="IPR058533">
    <property type="entry name" value="Cation_efflux_TM"/>
</dbReference>
<dbReference type="EMBL" id="CAJNJQ010000810">
    <property type="protein sequence ID" value="CAE7101462.1"/>
    <property type="molecule type" value="Genomic_DNA"/>
</dbReference>
<dbReference type="Gene3D" id="3.30.70.1350">
    <property type="entry name" value="Cation efflux protein, cytoplasmic domain"/>
    <property type="match status" value="1"/>
</dbReference>
<feature type="transmembrane region" description="Helical" evidence="6">
    <location>
        <begin position="239"/>
        <end position="256"/>
    </location>
</feature>
<keyword evidence="5 6" id="KW-0472">Membrane</keyword>
<protein>
    <recommendedName>
        <fullName evidence="7">Cation efflux protein transmembrane domain-containing protein</fullName>
    </recommendedName>
</protein>
<dbReference type="Pfam" id="PF01545">
    <property type="entry name" value="Cation_efflux"/>
    <property type="match status" value="1"/>
</dbReference>
<evidence type="ECO:0000256" key="6">
    <source>
        <dbReference type="SAM" id="Phobius"/>
    </source>
</evidence>
<dbReference type="FunFam" id="1.20.1510.10:FF:000005">
    <property type="entry name" value="Putative Cation diffusion facilitator 1"/>
    <property type="match status" value="1"/>
</dbReference>
<dbReference type="SUPFAM" id="SSF161111">
    <property type="entry name" value="Cation efflux protein transmembrane domain-like"/>
    <property type="match status" value="1"/>
</dbReference>
<keyword evidence="3 6" id="KW-0812">Transmembrane</keyword>
<dbReference type="InterPro" id="IPR050291">
    <property type="entry name" value="CDF_Transporter"/>
</dbReference>
<accession>A0A8H3DXL4</accession>
<dbReference type="NCBIfam" id="TIGR01297">
    <property type="entry name" value="CDF"/>
    <property type="match status" value="1"/>
</dbReference>
<proteinExistence type="predicted"/>
<evidence type="ECO:0000313" key="8">
    <source>
        <dbReference type="EMBL" id="CAE7101462.1"/>
    </source>
</evidence>
<dbReference type="PANTHER" id="PTHR43840">
    <property type="entry name" value="MITOCHONDRIAL METAL TRANSPORTER 1-RELATED"/>
    <property type="match status" value="1"/>
</dbReference>
<feature type="domain" description="Cation efflux protein transmembrane" evidence="7">
    <location>
        <begin position="130"/>
        <end position="324"/>
    </location>
</feature>
<evidence type="ECO:0000259" key="7">
    <source>
        <dbReference type="Pfam" id="PF01545"/>
    </source>
</evidence>
<keyword evidence="4 6" id="KW-1133">Transmembrane helix</keyword>
<evidence type="ECO:0000256" key="2">
    <source>
        <dbReference type="ARBA" id="ARBA00022448"/>
    </source>
</evidence>
<dbReference type="AlphaFoldDB" id="A0A8H3DXL4"/>
<dbReference type="PANTHER" id="PTHR43840:SF4">
    <property type="entry name" value="CDF DIVALENT METAL CATION TRANSPORTER (EUROFUNG)"/>
    <property type="match status" value="1"/>
</dbReference>
<dbReference type="InterPro" id="IPR027469">
    <property type="entry name" value="Cation_efflux_TMD_sf"/>
</dbReference>
<keyword evidence="2" id="KW-0813">Transport</keyword>
<dbReference type="GO" id="GO:0008324">
    <property type="term" value="F:monoatomic cation transmembrane transporter activity"/>
    <property type="evidence" value="ECO:0007669"/>
    <property type="project" value="InterPro"/>
</dbReference>
<comment type="caution">
    <text evidence="8">The sequence shown here is derived from an EMBL/GenBank/DDBJ whole genome shotgun (WGS) entry which is preliminary data.</text>
</comment>
<evidence type="ECO:0000256" key="4">
    <source>
        <dbReference type="ARBA" id="ARBA00022989"/>
    </source>
</evidence>
<feature type="transmembrane region" description="Helical" evidence="6">
    <location>
        <begin position="198"/>
        <end position="219"/>
    </location>
</feature>
<dbReference type="GO" id="GO:0098771">
    <property type="term" value="P:inorganic ion homeostasis"/>
    <property type="evidence" value="ECO:0007669"/>
    <property type="project" value="UniProtKB-ARBA"/>
</dbReference>
<evidence type="ECO:0000256" key="1">
    <source>
        <dbReference type="ARBA" id="ARBA00004141"/>
    </source>
</evidence>
<name>A0A8H3DXL4_9AGAM</name>
<dbReference type="Proteomes" id="UP000663827">
    <property type="component" value="Unassembled WGS sequence"/>
</dbReference>
<dbReference type="SUPFAM" id="SSF160240">
    <property type="entry name" value="Cation efflux protein cytoplasmic domain-like"/>
    <property type="match status" value="1"/>
</dbReference>
<organism evidence="8 9">
    <name type="scientific">Rhizoctonia solani</name>
    <dbReference type="NCBI Taxonomy" id="456999"/>
    <lineage>
        <taxon>Eukaryota</taxon>
        <taxon>Fungi</taxon>
        <taxon>Dikarya</taxon>
        <taxon>Basidiomycota</taxon>
        <taxon>Agaricomycotina</taxon>
        <taxon>Agaricomycetes</taxon>
        <taxon>Cantharellales</taxon>
        <taxon>Ceratobasidiaceae</taxon>
        <taxon>Rhizoctonia</taxon>
    </lineage>
</organism>
<gene>
    <name evidence="8" type="ORF">RDB_LOCUS40854</name>
</gene>
<dbReference type="Gene3D" id="1.20.1510.10">
    <property type="entry name" value="Cation efflux protein transmembrane domain"/>
    <property type="match status" value="1"/>
</dbReference>
<evidence type="ECO:0000256" key="3">
    <source>
        <dbReference type="ARBA" id="ARBA00022692"/>
    </source>
</evidence>